<name>A0AAW2JXR9_SESRA</name>
<dbReference type="AlphaFoldDB" id="A0AAW2JXR9"/>
<accession>A0AAW2JXR9</accession>
<gene>
    <name evidence="1" type="ORF">Sradi_6547100</name>
</gene>
<dbReference type="EMBL" id="JACGWJ010000031">
    <property type="protein sequence ID" value="KAL0298873.1"/>
    <property type="molecule type" value="Genomic_DNA"/>
</dbReference>
<evidence type="ECO:0008006" key="2">
    <source>
        <dbReference type="Google" id="ProtNLM"/>
    </source>
</evidence>
<reference evidence="1" key="2">
    <citation type="journal article" date="2024" name="Plant">
        <title>Genomic evolution and insights into agronomic trait innovations of Sesamum species.</title>
        <authorList>
            <person name="Miao H."/>
            <person name="Wang L."/>
            <person name="Qu L."/>
            <person name="Liu H."/>
            <person name="Sun Y."/>
            <person name="Le M."/>
            <person name="Wang Q."/>
            <person name="Wei S."/>
            <person name="Zheng Y."/>
            <person name="Lin W."/>
            <person name="Duan Y."/>
            <person name="Cao H."/>
            <person name="Xiong S."/>
            <person name="Wang X."/>
            <person name="Wei L."/>
            <person name="Li C."/>
            <person name="Ma Q."/>
            <person name="Ju M."/>
            <person name="Zhao R."/>
            <person name="Li G."/>
            <person name="Mu C."/>
            <person name="Tian Q."/>
            <person name="Mei H."/>
            <person name="Zhang T."/>
            <person name="Gao T."/>
            <person name="Zhang H."/>
        </authorList>
    </citation>
    <scope>NUCLEOTIDE SEQUENCE</scope>
    <source>
        <strain evidence="1">G02</strain>
    </source>
</reference>
<comment type="caution">
    <text evidence="1">The sequence shown here is derived from an EMBL/GenBank/DDBJ whole genome shotgun (WGS) entry which is preliminary data.</text>
</comment>
<evidence type="ECO:0000313" key="1">
    <source>
        <dbReference type="EMBL" id="KAL0298873.1"/>
    </source>
</evidence>
<proteinExistence type="predicted"/>
<organism evidence="1">
    <name type="scientific">Sesamum radiatum</name>
    <name type="common">Black benniseed</name>
    <dbReference type="NCBI Taxonomy" id="300843"/>
    <lineage>
        <taxon>Eukaryota</taxon>
        <taxon>Viridiplantae</taxon>
        <taxon>Streptophyta</taxon>
        <taxon>Embryophyta</taxon>
        <taxon>Tracheophyta</taxon>
        <taxon>Spermatophyta</taxon>
        <taxon>Magnoliopsida</taxon>
        <taxon>eudicotyledons</taxon>
        <taxon>Gunneridae</taxon>
        <taxon>Pentapetalae</taxon>
        <taxon>asterids</taxon>
        <taxon>lamiids</taxon>
        <taxon>Lamiales</taxon>
        <taxon>Pedaliaceae</taxon>
        <taxon>Sesamum</taxon>
    </lineage>
</organism>
<protein>
    <recommendedName>
        <fullName evidence="2">Homing endonuclease LAGLIDADG domain-containing protein</fullName>
    </recommendedName>
</protein>
<sequence length="93" mass="10477">MILWYSVAASEEQLGEIRRILGLYVRASGQEVNFGKSSMVVSGGWPEAVKHYLASILGVRLVAQHNKYLGLSAVGERSRKELFRSIRDQLWRG</sequence>
<reference evidence="1" key="1">
    <citation type="submission" date="2020-06" db="EMBL/GenBank/DDBJ databases">
        <authorList>
            <person name="Li T."/>
            <person name="Hu X."/>
            <person name="Zhang T."/>
            <person name="Song X."/>
            <person name="Zhang H."/>
            <person name="Dai N."/>
            <person name="Sheng W."/>
            <person name="Hou X."/>
            <person name="Wei L."/>
        </authorList>
    </citation>
    <scope>NUCLEOTIDE SEQUENCE</scope>
    <source>
        <strain evidence="1">G02</strain>
        <tissue evidence="1">Leaf</tissue>
    </source>
</reference>